<feature type="domain" description="Glycosyltransferase 2-like" evidence="1">
    <location>
        <begin position="30"/>
        <end position="136"/>
    </location>
</feature>
<dbReference type="CDD" id="cd04179">
    <property type="entry name" value="DPM_DPG-synthase_like"/>
    <property type="match status" value="1"/>
</dbReference>
<dbReference type="KEGG" id="ntr:B0W44_06425"/>
<dbReference type="OrthoDB" id="9810303at2"/>
<evidence type="ECO:0000313" key="2">
    <source>
        <dbReference type="EMBL" id="AQS55475.1"/>
    </source>
</evidence>
<accession>A0A1U9K5Z4</accession>
<evidence type="ECO:0000259" key="1">
    <source>
        <dbReference type="Pfam" id="PF00535"/>
    </source>
</evidence>
<protein>
    <recommendedName>
        <fullName evidence="1">Glycosyltransferase 2-like domain-containing protein</fullName>
    </recommendedName>
</protein>
<dbReference type="GO" id="GO:0006487">
    <property type="term" value="P:protein N-linked glycosylation"/>
    <property type="evidence" value="ECO:0007669"/>
    <property type="project" value="TreeGrafter"/>
</dbReference>
<dbReference type="SUPFAM" id="SSF53448">
    <property type="entry name" value="Nucleotide-diphospho-sugar transferases"/>
    <property type="match status" value="1"/>
</dbReference>
<dbReference type="Proteomes" id="UP000188603">
    <property type="component" value="Chromosome"/>
</dbReference>
<dbReference type="PANTHER" id="PTHR10859:SF114">
    <property type="entry name" value="DOLICHOL-PHOSPHATE MANNOSYLTRANSFERASE"/>
    <property type="match status" value="1"/>
</dbReference>
<dbReference type="InterPro" id="IPR001173">
    <property type="entry name" value="Glyco_trans_2-like"/>
</dbReference>
<dbReference type="InterPro" id="IPR029044">
    <property type="entry name" value="Nucleotide-diphossugar_trans"/>
</dbReference>
<dbReference type="Pfam" id="PF00535">
    <property type="entry name" value="Glycos_transf_2"/>
    <property type="match status" value="1"/>
</dbReference>
<dbReference type="RefSeq" id="WP_077719332.1">
    <property type="nucleotide sequence ID" value="NZ_CP019699.1"/>
</dbReference>
<proteinExistence type="predicted"/>
<gene>
    <name evidence="2" type="ORF">B0W44_06425</name>
</gene>
<sequence>MHAEQCAVIILALNPPIHLIDYVKTLQGKGTARIVVVNDGSRAACGDVFKEISSYNGCTVLTHQTNKGKGRALKTGFAYCLEQFDDVLGVITADADGQHAAEDVGKVTEALTTHDGIVLGVRDFSEPHVPVKSYIGNRMTRSIFQLLSGQKLKDTQTGLRGISIKELPWMLKLKGERYEYEMNMLIHAIRTNVEIVEVPIQTLYFNGNSESHYRAVRDSLKILKQLLFGSAKSVHLGDHDWPGPFSRATRFTFQTTLRERGLLCTFPTTKISLALLSRCCGSRTASMHGFCTFSSIKQRVIDTTSSTPSREGSAGINRGPKCGLGRCRTSFQNF</sequence>
<reference evidence="2 3" key="1">
    <citation type="journal article" date="2015" name="Int. J. Syst. Evol. Microbiol.">
        <title>Novibacillus thermophilus gen. nov., sp. nov., a Gram-staining-negative and moderately thermophilic member of the family Thermoactinomycetaceae.</title>
        <authorList>
            <person name="Yang G."/>
            <person name="Chen J."/>
            <person name="Zhou S."/>
        </authorList>
    </citation>
    <scope>NUCLEOTIDE SEQUENCE [LARGE SCALE GENOMIC DNA]</scope>
    <source>
        <strain evidence="2 3">SG-1</strain>
    </source>
</reference>
<evidence type="ECO:0000313" key="3">
    <source>
        <dbReference type="Proteomes" id="UP000188603"/>
    </source>
</evidence>
<dbReference type="STRING" id="1471761.B0W44_06425"/>
<dbReference type="AlphaFoldDB" id="A0A1U9K5Z4"/>
<dbReference type="Gene3D" id="3.90.550.10">
    <property type="entry name" value="Spore Coat Polysaccharide Biosynthesis Protein SpsA, Chain A"/>
    <property type="match status" value="1"/>
</dbReference>
<keyword evidence="3" id="KW-1185">Reference proteome</keyword>
<dbReference type="EMBL" id="CP019699">
    <property type="protein sequence ID" value="AQS55475.1"/>
    <property type="molecule type" value="Genomic_DNA"/>
</dbReference>
<dbReference type="PANTHER" id="PTHR10859">
    <property type="entry name" value="GLYCOSYL TRANSFERASE"/>
    <property type="match status" value="1"/>
</dbReference>
<name>A0A1U9K5Z4_9BACL</name>
<organism evidence="2 3">
    <name type="scientific">Novibacillus thermophilus</name>
    <dbReference type="NCBI Taxonomy" id="1471761"/>
    <lineage>
        <taxon>Bacteria</taxon>
        <taxon>Bacillati</taxon>
        <taxon>Bacillota</taxon>
        <taxon>Bacilli</taxon>
        <taxon>Bacillales</taxon>
        <taxon>Thermoactinomycetaceae</taxon>
        <taxon>Novibacillus</taxon>
    </lineage>
</organism>